<keyword evidence="4" id="KW-0807">Transducer</keyword>
<evidence type="ECO:0000256" key="3">
    <source>
        <dbReference type="ARBA" id="ARBA00023134"/>
    </source>
</evidence>
<gene>
    <name evidence="8" type="ORF">NAEGRDRAFT_59163</name>
</gene>
<proteinExistence type="predicted"/>
<dbReference type="PANTHER" id="PTHR10218:SF302">
    <property type="entry name" value="GUANINE NUCLEOTIDE-BINDING PROTEIN ALPHA-5 SUBUNIT"/>
    <property type="match status" value="1"/>
</dbReference>
<evidence type="ECO:0000256" key="2">
    <source>
        <dbReference type="ARBA" id="ARBA00022741"/>
    </source>
</evidence>
<feature type="compositionally biased region" description="Polar residues" evidence="7">
    <location>
        <begin position="22"/>
        <end position="48"/>
    </location>
</feature>
<keyword evidence="6" id="KW-0460">Magnesium</keyword>
<dbReference type="Proteomes" id="UP000006671">
    <property type="component" value="Unassembled WGS sequence"/>
</dbReference>
<evidence type="ECO:0000256" key="5">
    <source>
        <dbReference type="PIRSR" id="PIRSR601019-1"/>
    </source>
</evidence>
<dbReference type="STRING" id="5762.D2VTC0"/>
<dbReference type="OMA" id="WEENDDS"/>
<evidence type="ECO:0000313" key="8">
    <source>
        <dbReference type="EMBL" id="EFC39834.1"/>
    </source>
</evidence>
<dbReference type="eggNOG" id="KOG0082">
    <property type="taxonomic scope" value="Eukaryota"/>
</dbReference>
<dbReference type="OrthoDB" id="5817230at2759"/>
<dbReference type="SUPFAM" id="SSF52540">
    <property type="entry name" value="P-loop containing nucleoside triphosphate hydrolases"/>
    <property type="match status" value="1"/>
</dbReference>
<dbReference type="InParanoid" id="D2VTC0"/>
<dbReference type="InterPro" id="IPR027417">
    <property type="entry name" value="P-loop_NTPase"/>
</dbReference>
<dbReference type="GO" id="GO:0007188">
    <property type="term" value="P:adenylate cyclase-modulating G protein-coupled receptor signaling pathway"/>
    <property type="evidence" value="ECO:0007669"/>
    <property type="project" value="TreeGrafter"/>
</dbReference>
<dbReference type="Pfam" id="PF00503">
    <property type="entry name" value="G-alpha"/>
    <property type="match status" value="1"/>
</dbReference>
<keyword evidence="2 5" id="KW-0547">Nucleotide-binding</keyword>
<keyword evidence="9" id="KW-1185">Reference proteome</keyword>
<dbReference type="RefSeq" id="XP_002672578.1">
    <property type="nucleotide sequence ID" value="XM_002672532.1"/>
</dbReference>
<dbReference type="AlphaFoldDB" id="D2VTC0"/>
<dbReference type="GO" id="GO:0001664">
    <property type="term" value="F:G protein-coupled receptor binding"/>
    <property type="evidence" value="ECO:0007669"/>
    <property type="project" value="TreeGrafter"/>
</dbReference>
<dbReference type="Gene3D" id="3.40.50.300">
    <property type="entry name" value="P-loop containing nucleotide triphosphate hydrolases"/>
    <property type="match status" value="1"/>
</dbReference>
<evidence type="ECO:0000256" key="6">
    <source>
        <dbReference type="PIRSR" id="PIRSR601019-2"/>
    </source>
</evidence>
<dbReference type="GO" id="GO:0046872">
    <property type="term" value="F:metal ion binding"/>
    <property type="evidence" value="ECO:0007669"/>
    <property type="project" value="UniProtKB-KW"/>
</dbReference>
<dbReference type="VEuPathDB" id="AmoebaDB:NAEGRDRAFT_59163"/>
<dbReference type="PROSITE" id="PS51882">
    <property type="entry name" value="G_ALPHA"/>
    <property type="match status" value="1"/>
</dbReference>
<dbReference type="GO" id="GO:0031683">
    <property type="term" value="F:G-protein beta/gamma-subunit complex binding"/>
    <property type="evidence" value="ECO:0007669"/>
    <property type="project" value="InterPro"/>
</dbReference>
<reference evidence="8 9" key="1">
    <citation type="journal article" date="2010" name="Cell">
        <title>The genome of Naegleria gruberi illuminates early eukaryotic versatility.</title>
        <authorList>
            <person name="Fritz-Laylin L.K."/>
            <person name="Prochnik S.E."/>
            <person name="Ginger M.L."/>
            <person name="Dacks J.B."/>
            <person name="Carpenter M.L."/>
            <person name="Field M.C."/>
            <person name="Kuo A."/>
            <person name="Paredez A."/>
            <person name="Chapman J."/>
            <person name="Pham J."/>
            <person name="Shu S."/>
            <person name="Neupane R."/>
            <person name="Cipriano M."/>
            <person name="Mancuso J."/>
            <person name="Tu H."/>
            <person name="Salamov A."/>
            <person name="Lindquist E."/>
            <person name="Shapiro H."/>
            <person name="Lucas S."/>
            <person name="Grigoriev I.V."/>
            <person name="Cande W.Z."/>
            <person name="Fulton C."/>
            <person name="Rokhsar D.S."/>
            <person name="Dawson S.C."/>
        </authorList>
    </citation>
    <scope>NUCLEOTIDE SEQUENCE [LARGE SCALE GENOMIC DNA]</scope>
    <source>
        <strain evidence="8 9">NEG-M</strain>
    </source>
</reference>
<organism evidence="9">
    <name type="scientific">Naegleria gruberi</name>
    <name type="common">Amoeba</name>
    <dbReference type="NCBI Taxonomy" id="5762"/>
    <lineage>
        <taxon>Eukaryota</taxon>
        <taxon>Discoba</taxon>
        <taxon>Heterolobosea</taxon>
        <taxon>Tetramitia</taxon>
        <taxon>Eutetramitia</taxon>
        <taxon>Vahlkampfiidae</taxon>
        <taxon>Naegleria</taxon>
    </lineage>
</organism>
<evidence type="ECO:0000313" key="9">
    <source>
        <dbReference type="Proteomes" id="UP000006671"/>
    </source>
</evidence>
<dbReference type="GeneID" id="8854317"/>
<dbReference type="GO" id="GO:0005834">
    <property type="term" value="C:heterotrimeric G-protein complex"/>
    <property type="evidence" value="ECO:0007669"/>
    <property type="project" value="TreeGrafter"/>
</dbReference>
<dbReference type="GO" id="GO:0003924">
    <property type="term" value="F:GTPase activity"/>
    <property type="evidence" value="ECO:0007669"/>
    <property type="project" value="InterPro"/>
</dbReference>
<dbReference type="InterPro" id="IPR001019">
    <property type="entry name" value="Gprotein_alpha_su"/>
</dbReference>
<protein>
    <submittedName>
        <fullName evidence="8">Guanine nucleotide-binding protein G(O) subunit alpha</fullName>
    </submittedName>
</protein>
<evidence type="ECO:0000256" key="7">
    <source>
        <dbReference type="SAM" id="MobiDB-lite"/>
    </source>
</evidence>
<feature type="binding site" evidence="6">
    <location>
        <position position="250"/>
    </location>
    <ligand>
        <name>Mg(2+)</name>
        <dbReference type="ChEBI" id="CHEBI:18420"/>
    </ligand>
</feature>
<dbReference type="EMBL" id="GG738896">
    <property type="protein sequence ID" value="EFC39834.1"/>
    <property type="molecule type" value="Genomic_DNA"/>
</dbReference>
<dbReference type="GO" id="GO:0005737">
    <property type="term" value="C:cytoplasm"/>
    <property type="evidence" value="ECO:0007669"/>
    <property type="project" value="TreeGrafter"/>
</dbReference>
<evidence type="ECO:0000256" key="1">
    <source>
        <dbReference type="ARBA" id="ARBA00022723"/>
    </source>
</evidence>
<keyword evidence="3 5" id="KW-0342">GTP-binding</keyword>
<accession>D2VTC0</accession>
<dbReference type="PRINTS" id="PR00318">
    <property type="entry name" value="GPROTEINA"/>
</dbReference>
<keyword evidence="1 6" id="KW-0479">Metal-binding</keyword>
<sequence length="496" mass="56856">MGQLESKSLSDNSDHNNFQMLQQRQQRRGSNVGQIHATSPPTSTTTFGANLLFSSRSDDLFDELEDDDSKSSQSFQTSTQFLSLLGHNILDQAKKVNDLHTTQVQSIPIYGNNRKDSVDLSKAPKLVLVGTGSSDSIDNILGDTTFLSDEICERLVDFWMDEPIIQMCYFFASIAYKFIEGYGDYSRNRAEKSVYIRHLNLENLPTLIDQLEDVLSYETEGDDLQSKFSSAIKDDSHIVTELIVSTYVKTTGIIEIPVKFGDNNLIGLYDTGGQRNERKKWKNIMNDNSQTLSGVLFLVPLSEYNQICYEDDSINRTIESLNLFSELVNRNTFGSLPFFLIFTKKLVMEEKLKLYDLTYVPFKTELPQDLKVELKLNEENKKDLLVNILKMKNSQIDNLTPREIQLIDRFSSDTRYSPSQLLKIIGGDKTIESSSTVKHSEFVNKNIEFFKEQFFNVIQDPERKEQVIRDHQIIDVKDFDHTIQSMHSIFKSISNH</sequence>
<dbReference type="KEGG" id="ngr:NAEGRDRAFT_59163"/>
<dbReference type="GO" id="GO:0005525">
    <property type="term" value="F:GTP binding"/>
    <property type="evidence" value="ECO:0007669"/>
    <property type="project" value="UniProtKB-KW"/>
</dbReference>
<dbReference type="PANTHER" id="PTHR10218">
    <property type="entry name" value="GTP-BINDING PROTEIN ALPHA SUBUNIT"/>
    <property type="match status" value="1"/>
</dbReference>
<feature type="binding site" evidence="5">
    <location>
        <begin position="270"/>
        <end position="274"/>
    </location>
    <ligand>
        <name>GTP</name>
        <dbReference type="ChEBI" id="CHEBI:37565"/>
    </ligand>
</feature>
<name>D2VTC0_NAEGR</name>
<evidence type="ECO:0000256" key="4">
    <source>
        <dbReference type="ARBA" id="ARBA00023224"/>
    </source>
</evidence>
<dbReference type="FunFam" id="3.40.50.300:FF:000692">
    <property type="entry name" value="Guanine nucleotide-binding protein subunit alpha"/>
    <property type="match status" value="1"/>
</dbReference>
<feature type="region of interest" description="Disordered" evidence="7">
    <location>
        <begin position="22"/>
        <end position="49"/>
    </location>
</feature>
<dbReference type="SMART" id="SM00275">
    <property type="entry name" value="G_alpha"/>
    <property type="match status" value="1"/>
</dbReference>